<gene>
    <name evidence="1" type="ORF">L1987_17579</name>
</gene>
<accession>A0ACB9IZI7</accession>
<dbReference type="Proteomes" id="UP001056120">
    <property type="component" value="Linkage Group LG06"/>
</dbReference>
<evidence type="ECO:0000313" key="2">
    <source>
        <dbReference type="Proteomes" id="UP001056120"/>
    </source>
</evidence>
<reference evidence="2" key="1">
    <citation type="journal article" date="2022" name="Mol. Ecol. Resour.">
        <title>The genomes of chicory, endive, great burdock and yacon provide insights into Asteraceae palaeo-polyploidization history and plant inulin production.</title>
        <authorList>
            <person name="Fan W."/>
            <person name="Wang S."/>
            <person name="Wang H."/>
            <person name="Wang A."/>
            <person name="Jiang F."/>
            <person name="Liu H."/>
            <person name="Zhao H."/>
            <person name="Xu D."/>
            <person name="Zhang Y."/>
        </authorList>
    </citation>
    <scope>NUCLEOTIDE SEQUENCE [LARGE SCALE GENOMIC DNA]</scope>
    <source>
        <strain evidence="2">cv. Yunnan</strain>
    </source>
</reference>
<comment type="caution">
    <text evidence="1">The sequence shown here is derived from an EMBL/GenBank/DDBJ whole genome shotgun (WGS) entry which is preliminary data.</text>
</comment>
<keyword evidence="2" id="KW-1185">Reference proteome</keyword>
<sequence>MKTCKGTSHQCIETDKTGRIHVKFNAYTCASSKTPHFINPLYIKHRHKHKQPLLVSTIIFANTETPTSCKSNLKNMSVHRVSTSETRKNKNEGRKRFTDKQISFLEYMFETQSRPELRMKHQLAHKLGLHPRQVAIWFQNKRARSKSRQIEQEYNTLKHNYETLASKSESLKKENQALLNQLEVLRNVAEKRQEKASSSGEESDDRFSNSPDVMFGQEINDSFCDGIAYFEEGNGFLDIDEELPDLQKWWEF</sequence>
<proteinExistence type="predicted"/>
<evidence type="ECO:0000313" key="1">
    <source>
        <dbReference type="EMBL" id="KAI3812866.1"/>
    </source>
</evidence>
<protein>
    <submittedName>
        <fullName evidence="1">Uncharacterized protein</fullName>
    </submittedName>
</protein>
<name>A0ACB9IZI7_9ASTR</name>
<reference evidence="1 2" key="2">
    <citation type="journal article" date="2022" name="Mol. Ecol. Resour.">
        <title>The genomes of chicory, endive, great burdock and yacon provide insights into Asteraceae paleo-polyploidization history and plant inulin production.</title>
        <authorList>
            <person name="Fan W."/>
            <person name="Wang S."/>
            <person name="Wang H."/>
            <person name="Wang A."/>
            <person name="Jiang F."/>
            <person name="Liu H."/>
            <person name="Zhao H."/>
            <person name="Xu D."/>
            <person name="Zhang Y."/>
        </authorList>
    </citation>
    <scope>NUCLEOTIDE SEQUENCE [LARGE SCALE GENOMIC DNA]</scope>
    <source>
        <strain evidence="2">cv. Yunnan</strain>
        <tissue evidence="1">Leaves</tissue>
    </source>
</reference>
<dbReference type="EMBL" id="CM042023">
    <property type="protein sequence ID" value="KAI3812866.1"/>
    <property type="molecule type" value="Genomic_DNA"/>
</dbReference>
<organism evidence="1 2">
    <name type="scientific">Smallanthus sonchifolius</name>
    <dbReference type="NCBI Taxonomy" id="185202"/>
    <lineage>
        <taxon>Eukaryota</taxon>
        <taxon>Viridiplantae</taxon>
        <taxon>Streptophyta</taxon>
        <taxon>Embryophyta</taxon>
        <taxon>Tracheophyta</taxon>
        <taxon>Spermatophyta</taxon>
        <taxon>Magnoliopsida</taxon>
        <taxon>eudicotyledons</taxon>
        <taxon>Gunneridae</taxon>
        <taxon>Pentapetalae</taxon>
        <taxon>asterids</taxon>
        <taxon>campanulids</taxon>
        <taxon>Asterales</taxon>
        <taxon>Asteraceae</taxon>
        <taxon>Asteroideae</taxon>
        <taxon>Heliantheae alliance</taxon>
        <taxon>Millerieae</taxon>
        <taxon>Smallanthus</taxon>
    </lineage>
</organism>